<feature type="domain" description="Nudix hydrolase" evidence="3">
    <location>
        <begin position="121"/>
        <end position="265"/>
    </location>
</feature>
<comment type="caution">
    <text evidence="4">The sequence shown here is derived from an EMBL/GenBank/DDBJ whole genome shotgun (WGS) entry which is preliminary data.</text>
</comment>
<dbReference type="RefSeq" id="WP_008542707.1">
    <property type="nucleotide sequence ID" value="NZ_JH604985.1"/>
</dbReference>
<evidence type="ECO:0000259" key="3">
    <source>
        <dbReference type="PROSITE" id="PS51462"/>
    </source>
</evidence>
<accession>H3KFY3</accession>
<dbReference type="PATRIC" id="fig|762967.3.peg.1299"/>
<dbReference type="Gene3D" id="3.90.79.10">
    <property type="entry name" value="Nucleoside Triphosphate Pyrophosphohydrolase"/>
    <property type="match status" value="1"/>
</dbReference>
<evidence type="ECO:0000256" key="2">
    <source>
        <dbReference type="ARBA" id="ARBA00022801"/>
    </source>
</evidence>
<keyword evidence="2 4" id="KW-0378">Hydrolase</keyword>
<dbReference type="HOGENOM" id="CLU_048013_1_2_4"/>
<dbReference type="Pfam" id="PF00293">
    <property type="entry name" value="NUDIX"/>
    <property type="match status" value="1"/>
</dbReference>
<dbReference type="GO" id="GO:0016787">
    <property type="term" value="F:hydrolase activity"/>
    <property type="evidence" value="ECO:0007669"/>
    <property type="project" value="UniProtKB-KW"/>
</dbReference>
<reference evidence="4 5" key="1">
    <citation type="submission" date="2011-11" db="EMBL/GenBank/DDBJ databases">
        <authorList>
            <person name="Weinstock G."/>
            <person name="Sodergren E."/>
            <person name="Clifton S."/>
            <person name="Fulton L."/>
            <person name="Fulton B."/>
            <person name="Courtney L."/>
            <person name="Fronick C."/>
            <person name="Harrison M."/>
            <person name="Strong C."/>
            <person name="Farmer C."/>
            <person name="Delahaunty K."/>
            <person name="Markovic C."/>
            <person name="Hall O."/>
            <person name="Minx P."/>
            <person name="Tomlinson C."/>
            <person name="Mitreva M."/>
            <person name="Hou S."/>
            <person name="Chen J."/>
            <person name="Wollam A."/>
            <person name="Pepin K.H."/>
            <person name="Johnson M."/>
            <person name="Bhonagiri V."/>
            <person name="Zhang X."/>
            <person name="Suruliraj S."/>
            <person name="Warren W."/>
            <person name="Chinwalla A."/>
            <person name="Mardis E.R."/>
            <person name="Wilson R.K."/>
        </authorList>
    </citation>
    <scope>NUCLEOTIDE SEQUENCE [LARGE SCALE GENOMIC DNA]</scope>
    <source>
        <strain evidence="4 5">YIT 11816</strain>
    </source>
</reference>
<comment type="cofactor">
    <cofactor evidence="1">
        <name>Mg(2+)</name>
        <dbReference type="ChEBI" id="CHEBI:18420"/>
    </cofactor>
</comment>
<dbReference type="STRING" id="762967.HMPREF9440_01655"/>
<keyword evidence="5" id="KW-1185">Reference proteome</keyword>
<evidence type="ECO:0000313" key="4">
    <source>
        <dbReference type="EMBL" id="EHY30974.1"/>
    </source>
</evidence>
<dbReference type="Proteomes" id="UP000004956">
    <property type="component" value="Unassembled WGS sequence"/>
</dbReference>
<dbReference type="AlphaFoldDB" id="H3KFY3"/>
<dbReference type="PROSITE" id="PS51462">
    <property type="entry name" value="NUDIX"/>
    <property type="match status" value="1"/>
</dbReference>
<name>H3KFY3_9BURK</name>
<dbReference type="InterPro" id="IPR000086">
    <property type="entry name" value="NUDIX_hydrolase_dom"/>
</dbReference>
<dbReference type="SUPFAM" id="SSF55811">
    <property type="entry name" value="Nudix"/>
    <property type="match status" value="1"/>
</dbReference>
<evidence type="ECO:0000313" key="5">
    <source>
        <dbReference type="Proteomes" id="UP000004956"/>
    </source>
</evidence>
<proteinExistence type="predicted"/>
<dbReference type="PROSITE" id="PS00893">
    <property type="entry name" value="NUDIX_BOX"/>
    <property type="match status" value="1"/>
</dbReference>
<organism evidence="4 5">
    <name type="scientific">Sutterella parvirubra YIT 11816</name>
    <dbReference type="NCBI Taxonomy" id="762967"/>
    <lineage>
        <taxon>Bacteria</taxon>
        <taxon>Pseudomonadati</taxon>
        <taxon>Pseudomonadota</taxon>
        <taxon>Betaproteobacteria</taxon>
        <taxon>Burkholderiales</taxon>
        <taxon>Sutterellaceae</taxon>
        <taxon>Sutterella</taxon>
    </lineage>
</organism>
<sequence>MPEGLHDVGTWFQAYRSRPLQSPESFGALCLGRAAIGFVGPDAARALVEPGLAAVDGETLRLPDPGTPEGRAGLLEEVQRVFIARGLAPEPTGEALGLFALRITPSSIEPVGDALAAADRSLFRALGALTHVVHLTATQGDAVLLGLRPATKRIGPGLWDSLAAGMVRAGETPEAALAREALEEAGLDVALLPIRTIPGGVRMEVLPGEGLLLEKTVRFATEVPVGFPLSPRPGEVDRIEAFPPERLADEIAHNRLMSEAAVGALEVLRPYFQP</sequence>
<dbReference type="InterPro" id="IPR015797">
    <property type="entry name" value="NUDIX_hydrolase-like_dom_sf"/>
</dbReference>
<dbReference type="OrthoDB" id="5621792at2"/>
<dbReference type="EMBL" id="AFBQ01000251">
    <property type="protein sequence ID" value="EHY30974.1"/>
    <property type="molecule type" value="Genomic_DNA"/>
</dbReference>
<evidence type="ECO:0000256" key="1">
    <source>
        <dbReference type="ARBA" id="ARBA00001946"/>
    </source>
</evidence>
<gene>
    <name evidence="4" type="ORF">HMPREF9440_01655</name>
</gene>
<protein>
    <submittedName>
        <fullName evidence="4">Hydrolase, NUDIX family</fullName>
    </submittedName>
</protein>
<dbReference type="InterPro" id="IPR020084">
    <property type="entry name" value="NUDIX_hydrolase_CS"/>
</dbReference>